<organism evidence="1 3">
    <name type="scientific">Mangrovimonas cancribranchiae</name>
    <dbReference type="NCBI Taxonomy" id="3080055"/>
    <lineage>
        <taxon>Bacteria</taxon>
        <taxon>Pseudomonadati</taxon>
        <taxon>Bacteroidota</taxon>
        <taxon>Flavobacteriia</taxon>
        <taxon>Flavobacteriales</taxon>
        <taxon>Flavobacteriaceae</taxon>
        <taxon>Mangrovimonas</taxon>
    </lineage>
</organism>
<dbReference type="EMBL" id="CP136925">
    <property type="protein sequence ID" value="WXA12842.1"/>
    <property type="molecule type" value="Genomic_DNA"/>
</dbReference>
<evidence type="ECO:0000313" key="2">
    <source>
        <dbReference type="EMBL" id="WXA12842.1"/>
    </source>
</evidence>
<dbReference type="Proteomes" id="UP001368318">
    <property type="component" value="Chromosome"/>
</dbReference>
<dbReference type="AlphaFoldDB" id="A0AAU6NWN3"/>
<accession>A0AAU6NWN3</accession>
<gene>
    <name evidence="2" type="ORF">R3L15_12030</name>
    <name evidence="1" type="ORF">R3L16_09560</name>
</gene>
<protein>
    <submittedName>
        <fullName evidence="1">Uncharacterized protein</fullName>
    </submittedName>
</protein>
<proteinExistence type="predicted"/>
<evidence type="ECO:0000313" key="3">
    <source>
        <dbReference type="Proteomes" id="UP001368318"/>
    </source>
</evidence>
<reference evidence="1 3" key="1">
    <citation type="submission" date="2023-10" db="EMBL/GenBank/DDBJ databases">
        <title>Culture-based analysis of two novel bacteria associated with mangrove crab gills.</title>
        <authorList>
            <person name="Yang X."/>
            <person name="Garuglieri E."/>
            <person name="Van Goethem M.W."/>
            <person name="Fusi M."/>
            <person name="Marasco R."/>
            <person name="Daffonchio D.G."/>
        </authorList>
    </citation>
    <scope>NUCLEOTIDE SEQUENCE [LARGE SCALE GENOMIC DNA]</scope>
    <source>
        <strain evidence="2">UG2-1</strain>
        <strain evidence="1">UG2-2</strain>
        <strain evidence="3">UG2_2</strain>
    </source>
</reference>
<dbReference type="RefSeq" id="WP_338731956.1">
    <property type="nucleotide sequence ID" value="NZ_CP136924.1"/>
</dbReference>
<evidence type="ECO:0000313" key="1">
    <source>
        <dbReference type="EMBL" id="WXA01997.1"/>
    </source>
</evidence>
<dbReference type="KEGG" id="mcaa:R3L15_12030"/>
<keyword evidence="3" id="KW-1185">Reference proteome</keyword>
<sequence>MMNYQKNRNQELEPALGGFFSWLGRAVRNVANAVLEVSHNPTFIINIIKDAVDGGSFTVGYGCRLDPGFAETDVVCSYSNRVGEIPLTSSDEMTLDNWVNYKFTPFFKRYFEDLKNLNESNATMAQFIEHYNNTQEFIAVLKWHISNMHYAIGSLSTNAFDARKQFLSSQIEVIKSDLNKYMTDAGVDTAATEKTADISTAKYAVLDLDLPNSIEVTYLSKQQTVETISQELPTTATTAATATKKPVKLKSLALWTIIGIGLFTLATKQTTTNSKPKTHA</sequence>
<name>A0AAU6NWN3_9FLAO</name>
<dbReference type="EMBL" id="CP136924">
    <property type="protein sequence ID" value="WXA01997.1"/>
    <property type="molecule type" value="Genomic_DNA"/>
</dbReference>